<evidence type="ECO:0000313" key="1">
    <source>
        <dbReference type="EMBL" id="HIX08457.1"/>
    </source>
</evidence>
<evidence type="ECO:0000313" key="2">
    <source>
        <dbReference type="Proteomes" id="UP000824204"/>
    </source>
</evidence>
<dbReference type="Proteomes" id="UP000824204">
    <property type="component" value="Unassembled WGS sequence"/>
</dbReference>
<proteinExistence type="predicted"/>
<accession>A0A9D2AH14</accession>
<comment type="caution">
    <text evidence="1">The sequence shown here is derived from an EMBL/GenBank/DDBJ whole genome shotgun (WGS) entry which is preliminary data.</text>
</comment>
<sequence length="67" mass="7438">MFRKILLVCALAVCLIAVLLIAMTCENIPRSRIRSYTQPPRSIPVRLLGQENASAFCGGAEIIRYTD</sequence>
<dbReference type="AlphaFoldDB" id="A0A9D2AH14"/>
<protein>
    <submittedName>
        <fullName evidence="1">Uncharacterized protein</fullName>
    </submittedName>
</protein>
<dbReference type="EMBL" id="DXFX01000105">
    <property type="protein sequence ID" value="HIX08457.1"/>
    <property type="molecule type" value="Genomic_DNA"/>
</dbReference>
<gene>
    <name evidence="1" type="ORF">H9741_08305</name>
</gene>
<reference evidence="1" key="2">
    <citation type="submission" date="2021-04" db="EMBL/GenBank/DDBJ databases">
        <authorList>
            <person name="Gilroy R."/>
        </authorList>
    </citation>
    <scope>NUCLEOTIDE SEQUENCE</scope>
    <source>
        <strain evidence="1">811</strain>
    </source>
</reference>
<reference evidence="1" key="1">
    <citation type="journal article" date="2021" name="PeerJ">
        <title>Extensive microbial diversity within the chicken gut microbiome revealed by metagenomics and culture.</title>
        <authorList>
            <person name="Gilroy R."/>
            <person name="Ravi A."/>
            <person name="Getino M."/>
            <person name="Pursley I."/>
            <person name="Horton D.L."/>
            <person name="Alikhan N.F."/>
            <person name="Baker D."/>
            <person name="Gharbi K."/>
            <person name="Hall N."/>
            <person name="Watson M."/>
            <person name="Adriaenssens E.M."/>
            <person name="Foster-Nyarko E."/>
            <person name="Jarju S."/>
            <person name="Secka A."/>
            <person name="Antonio M."/>
            <person name="Oren A."/>
            <person name="Chaudhuri R.R."/>
            <person name="La Ragione R."/>
            <person name="Hildebrand F."/>
            <person name="Pallen M.J."/>
        </authorList>
    </citation>
    <scope>NUCLEOTIDE SEQUENCE</scope>
    <source>
        <strain evidence="1">811</strain>
    </source>
</reference>
<name>A0A9D2AH14_9FIRM</name>
<organism evidence="1 2">
    <name type="scientific">Candidatus Borkfalkia faecipullorum</name>
    <dbReference type="NCBI Taxonomy" id="2838510"/>
    <lineage>
        <taxon>Bacteria</taxon>
        <taxon>Bacillati</taxon>
        <taxon>Bacillota</taxon>
        <taxon>Clostridia</taxon>
        <taxon>Christensenellales</taxon>
        <taxon>Christensenellaceae</taxon>
        <taxon>Candidatus Borkfalkia</taxon>
    </lineage>
</organism>